<organism evidence="1 2">
    <name type="scientific">Georgenia halotolerans</name>
    <dbReference type="NCBI Taxonomy" id="3028317"/>
    <lineage>
        <taxon>Bacteria</taxon>
        <taxon>Bacillati</taxon>
        <taxon>Actinomycetota</taxon>
        <taxon>Actinomycetes</taxon>
        <taxon>Micrococcales</taxon>
        <taxon>Bogoriellaceae</taxon>
        <taxon>Georgenia</taxon>
    </lineage>
</organism>
<name>A0ABT5TYE0_9MICO</name>
<gene>
    <name evidence="1" type="ORF">PU560_07295</name>
</gene>
<sequence length="77" mass="8182">MTARTHAPTRLRVAAAALVGALLLVLTGCMKVDVALTLNEDDTTDGVLVMGVSDEVADMLGREPQELWDELGAQMQS</sequence>
<feature type="non-terminal residue" evidence="1">
    <location>
        <position position="77"/>
    </location>
</feature>
<dbReference type="PROSITE" id="PS51257">
    <property type="entry name" value="PROKAR_LIPOPROTEIN"/>
    <property type="match status" value="1"/>
</dbReference>
<protein>
    <submittedName>
        <fullName evidence="1">Uncharacterized protein</fullName>
    </submittedName>
</protein>
<accession>A0ABT5TYE0</accession>
<dbReference type="EMBL" id="JARACI010000833">
    <property type="protein sequence ID" value="MDD9206274.1"/>
    <property type="molecule type" value="Genomic_DNA"/>
</dbReference>
<evidence type="ECO:0000313" key="2">
    <source>
        <dbReference type="Proteomes" id="UP001165561"/>
    </source>
</evidence>
<keyword evidence="2" id="KW-1185">Reference proteome</keyword>
<evidence type="ECO:0000313" key="1">
    <source>
        <dbReference type="EMBL" id="MDD9206274.1"/>
    </source>
</evidence>
<proteinExistence type="predicted"/>
<reference evidence="1" key="1">
    <citation type="submission" date="2023-02" db="EMBL/GenBank/DDBJ databases">
        <title>Georgenia sp.10Sc9-8, isolated from a soil sample collected from the Taklamakan desert.</title>
        <authorList>
            <person name="Liu S."/>
        </authorList>
    </citation>
    <scope>NUCLEOTIDE SEQUENCE</scope>
    <source>
        <strain evidence="1">10Sc9-8</strain>
    </source>
</reference>
<dbReference type="Proteomes" id="UP001165561">
    <property type="component" value="Unassembled WGS sequence"/>
</dbReference>
<comment type="caution">
    <text evidence="1">The sequence shown here is derived from an EMBL/GenBank/DDBJ whole genome shotgun (WGS) entry which is preliminary data.</text>
</comment>